<dbReference type="Pfam" id="PF00773">
    <property type="entry name" value="RNB"/>
    <property type="match status" value="1"/>
</dbReference>
<dbReference type="AlphaFoldDB" id="A0A9K3L146"/>
<dbReference type="GO" id="GO:0003723">
    <property type="term" value="F:RNA binding"/>
    <property type="evidence" value="ECO:0007669"/>
    <property type="project" value="InterPro"/>
</dbReference>
<reference evidence="4" key="1">
    <citation type="journal article" date="2021" name="Sci. Rep.">
        <title>Diploid genomic architecture of Nitzschia inconspicua, an elite biomass production diatom.</title>
        <authorList>
            <person name="Oliver A."/>
            <person name="Podell S."/>
            <person name="Pinowska A."/>
            <person name="Traller J.C."/>
            <person name="Smith S.R."/>
            <person name="McClure R."/>
            <person name="Beliaev A."/>
            <person name="Bohutskyi P."/>
            <person name="Hill E.A."/>
            <person name="Rabines A."/>
            <person name="Zheng H."/>
            <person name="Allen L.Z."/>
            <person name="Kuo A."/>
            <person name="Grigoriev I.V."/>
            <person name="Allen A.E."/>
            <person name="Hazlebeck D."/>
            <person name="Allen E.E."/>
        </authorList>
    </citation>
    <scope>NUCLEOTIDE SEQUENCE</scope>
    <source>
        <strain evidence="4">Hildebrandi</strain>
    </source>
</reference>
<keyword evidence="5" id="KW-1185">Reference proteome</keyword>
<protein>
    <submittedName>
        <fullName evidence="4">RNB domain containing protein</fullName>
    </submittedName>
</protein>
<dbReference type="OrthoDB" id="5316at2759"/>
<feature type="region of interest" description="Disordered" evidence="1">
    <location>
        <begin position="206"/>
        <end position="232"/>
    </location>
</feature>
<gene>
    <name evidence="4" type="ORF">IV203_003014</name>
</gene>
<dbReference type="InterPro" id="IPR001900">
    <property type="entry name" value="RNase_II/R"/>
</dbReference>
<name>A0A9K3L146_9STRA</name>
<dbReference type="InterPro" id="IPR050180">
    <property type="entry name" value="RNR_Ribonuclease"/>
</dbReference>
<evidence type="ECO:0000259" key="3">
    <source>
        <dbReference type="SMART" id="SM00955"/>
    </source>
</evidence>
<dbReference type="SMART" id="SM00955">
    <property type="entry name" value="RNB"/>
    <property type="match status" value="1"/>
</dbReference>
<dbReference type="GO" id="GO:0000175">
    <property type="term" value="F:3'-5'-RNA exonuclease activity"/>
    <property type="evidence" value="ECO:0007669"/>
    <property type="project" value="TreeGrafter"/>
</dbReference>
<feature type="compositionally biased region" description="Basic and acidic residues" evidence="1">
    <location>
        <begin position="704"/>
        <end position="718"/>
    </location>
</feature>
<comment type="caution">
    <text evidence="4">The sequence shown here is derived from an EMBL/GenBank/DDBJ whole genome shotgun (WGS) entry which is preliminary data.</text>
</comment>
<feature type="signal peptide" evidence="2">
    <location>
        <begin position="1"/>
        <end position="23"/>
    </location>
</feature>
<evidence type="ECO:0000313" key="5">
    <source>
        <dbReference type="Proteomes" id="UP000693970"/>
    </source>
</evidence>
<dbReference type="GO" id="GO:0006402">
    <property type="term" value="P:mRNA catabolic process"/>
    <property type="evidence" value="ECO:0007669"/>
    <property type="project" value="TreeGrafter"/>
</dbReference>
<reference evidence="4" key="2">
    <citation type="submission" date="2021-04" db="EMBL/GenBank/DDBJ databases">
        <authorList>
            <person name="Podell S."/>
        </authorList>
    </citation>
    <scope>NUCLEOTIDE SEQUENCE</scope>
    <source>
        <strain evidence="4">Hildebrandi</strain>
    </source>
</reference>
<sequence length="928" mass="103952">MMRSAACLCVVALQLFLFNASSSLLICTHTPTMPSSKRNTLLTLHDKIKSRPIPRTSHRQRTSSSTFLMMTQRDDNSFLTRLLEKYSYDSRIVRLSKADLPVLVEVQDEGMTKVCQIVEIIERDDSSNWSSGPPKFRIQFMDNKSDNNSCRTVDVGQITTLWQHDDGSMNKLWNRSMHDSSTSISEKLLLNAPKVHGMLERLYKSRVGQGRSSNSAPLSKKQIHKMSSQAPSDMDPQLVAQILRQILKTGPNFARLIDSSCVLQGKATSSSSSSSMQQRFLLAHLLGDTLFNGGRFKRWPCLWLPGTTEHVTLVNGGWLVLDQCVRASVEGQMFAEQQQQQNLLDQDSEMMQNGPTEKLFVRTKINQETEQRIIHRLECLAMGEETAGNDKKLEVDVHATLRAMDLPLTSDGARTALLQMGRWSTENSSKRISPWSQYTMQAADWYKDFNRQRRSDLFEESKKKRQQQNGKIVGEELEGRVDLSSLPCLCVDAAKATFRDDAIGVRPRAWTGRKVNPEASKWEILLHIADVSDIYVTSGNQELDDPNGFLTVLRSAAASRGSSRYDLPRGPLHMLPTDVLESMSLETFKPDWTSGEPLEKQLQHSTAPTVNRCVTVWVYIDERSGRLLDAGLERTLVSRPVALSFQTATALLEGQSPVLMRASGNSEGIGKEDPMLSKIKNVLKLVERYTALWSEQRQSNSKSAQDREERLASYEEMSRQVYGSHTNRRDDGREGFQRTPAHRLVDSSMNLYSYVLNNLVQKAGWTLPRVIGASDGRAGTGPLRRYIDGIIQMQALSTLCGYGGKPLSRQECAEVGRQSTDTLNRVANSDASRQGRNSKSIFSNKVISRRQQQAAVRILKLQVKNLKESRPLFAAMSTGKGSEVLLMDVGAVARCRGIQGTLRPGTKVQVWIESIDEQSGTILSVLDQ</sequence>
<evidence type="ECO:0000256" key="2">
    <source>
        <dbReference type="SAM" id="SignalP"/>
    </source>
</evidence>
<organism evidence="4 5">
    <name type="scientific">Nitzschia inconspicua</name>
    <dbReference type="NCBI Taxonomy" id="303405"/>
    <lineage>
        <taxon>Eukaryota</taxon>
        <taxon>Sar</taxon>
        <taxon>Stramenopiles</taxon>
        <taxon>Ochrophyta</taxon>
        <taxon>Bacillariophyta</taxon>
        <taxon>Bacillariophyceae</taxon>
        <taxon>Bacillariophycidae</taxon>
        <taxon>Bacillariales</taxon>
        <taxon>Bacillariaceae</taxon>
        <taxon>Nitzschia</taxon>
    </lineage>
</organism>
<feature type="compositionally biased region" description="Basic and acidic residues" evidence="1">
    <location>
        <begin position="727"/>
        <end position="736"/>
    </location>
</feature>
<dbReference type="EMBL" id="JAGRRH010000016">
    <property type="protein sequence ID" value="KAG7353659.1"/>
    <property type="molecule type" value="Genomic_DNA"/>
</dbReference>
<proteinExistence type="predicted"/>
<accession>A0A9K3L146</accession>
<dbReference type="Proteomes" id="UP000693970">
    <property type="component" value="Unassembled WGS sequence"/>
</dbReference>
<evidence type="ECO:0000313" key="4">
    <source>
        <dbReference type="EMBL" id="KAG7353659.1"/>
    </source>
</evidence>
<dbReference type="PANTHER" id="PTHR23355">
    <property type="entry name" value="RIBONUCLEASE"/>
    <property type="match status" value="1"/>
</dbReference>
<keyword evidence="2" id="KW-0732">Signal</keyword>
<dbReference type="PANTHER" id="PTHR23355:SF9">
    <property type="entry name" value="DIS3-LIKE EXONUCLEASE 2"/>
    <property type="match status" value="1"/>
</dbReference>
<feature type="region of interest" description="Disordered" evidence="1">
    <location>
        <begin position="696"/>
        <end position="736"/>
    </location>
</feature>
<feature type="chain" id="PRO_5039898463" evidence="2">
    <location>
        <begin position="24"/>
        <end position="928"/>
    </location>
</feature>
<dbReference type="GO" id="GO:0000932">
    <property type="term" value="C:P-body"/>
    <property type="evidence" value="ECO:0007669"/>
    <property type="project" value="TreeGrafter"/>
</dbReference>
<feature type="domain" description="RNB" evidence="3">
    <location>
        <begin position="480"/>
        <end position="801"/>
    </location>
</feature>
<evidence type="ECO:0000256" key="1">
    <source>
        <dbReference type="SAM" id="MobiDB-lite"/>
    </source>
</evidence>